<sequence length="312" mass="34961">MPIDVTPNAGLQFGIATFSLPGINIVPSCAPDPQAEMIEQAMLADAVGIDYFGVNEAFARHVLQVNPFDLVIEFAKRTKGLLFCTSISDIKFDELPDRHDDLHRVIDSTGERIEIVLDRDRFAAGKHGESNSAFNENLAEWSRLIGNCGHNVTWIEVAGQSDAIIQAASYRIPMMLQVYEGDPLERKPFVDMYHTANSRFGAGRMPLGFLAPGFVADTDQDAIDINFEPWKANFALTIPENEKYAHYLREIESGALYIGSPDTVAKKMAKTIEHLGIYRFYLRYTCGLSQHEDSLKCIRLYGEEVLPRLRRG</sequence>
<name>A0A6B8VQF9_9CORY</name>
<reference evidence="2" key="1">
    <citation type="submission" date="2019-11" db="EMBL/GenBank/DDBJ databases">
        <title>Complete genome sequence of Corynebacterium kalinowskii 1959, a novel Corynebacterium species isolated from soil of a small paddock in Vilsendorf, Germany.</title>
        <authorList>
            <person name="Schaffert L."/>
            <person name="Ruwe M."/>
            <person name="Milse J."/>
            <person name="Hanuschka K."/>
            <person name="Ortseifen V."/>
            <person name="Droste J."/>
            <person name="Brandt D."/>
            <person name="Schlueter L."/>
            <person name="Kutter Y."/>
            <person name="Vinke S."/>
            <person name="Viehoefer P."/>
            <person name="Jacob L."/>
            <person name="Luebke N.-C."/>
            <person name="Schulte-Berndt E."/>
            <person name="Hain C."/>
            <person name="Linder M."/>
            <person name="Schmidt P."/>
            <person name="Wollenschlaeger L."/>
            <person name="Luttermann T."/>
            <person name="Thieme E."/>
            <person name="Hassa J."/>
            <person name="Haak M."/>
            <person name="Wittchen M."/>
            <person name="Mentz A."/>
            <person name="Persicke M."/>
            <person name="Busche T."/>
            <person name="Ruckert C."/>
        </authorList>
    </citation>
    <scope>NUCLEOTIDE SEQUENCE [LARGE SCALE GENOMIC DNA]</scope>
    <source>
        <strain evidence="2">1959</strain>
    </source>
</reference>
<dbReference type="SUPFAM" id="SSF51679">
    <property type="entry name" value="Bacterial luciferase-like"/>
    <property type="match status" value="1"/>
</dbReference>
<accession>A0A6B8VQF9</accession>
<dbReference type="Proteomes" id="UP000427071">
    <property type="component" value="Chromosome"/>
</dbReference>
<evidence type="ECO:0000313" key="2">
    <source>
        <dbReference type="Proteomes" id="UP000427071"/>
    </source>
</evidence>
<dbReference type="Gene3D" id="3.20.20.30">
    <property type="entry name" value="Luciferase-like domain"/>
    <property type="match status" value="1"/>
</dbReference>
<evidence type="ECO:0000313" key="1">
    <source>
        <dbReference type="EMBL" id="QGU01006.1"/>
    </source>
</evidence>
<dbReference type="KEGG" id="ckw:CKALI_00525"/>
<keyword evidence="2" id="KW-1185">Reference proteome</keyword>
<proteinExistence type="predicted"/>
<dbReference type="GO" id="GO:0016705">
    <property type="term" value="F:oxidoreductase activity, acting on paired donors, with incorporation or reduction of molecular oxygen"/>
    <property type="evidence" value="ECO:0007669"/>
    <property type="project" value="InterPro"/>
</dbReference>
<protein>
    <recommendedName>
        <fullName evidence="3">LLM class flavin-dependent oxidoreductase</fullName>
    </recommendedName>
</protein>
<dbReference type="AlphaFoldDB" id="A0A6B8VQF9"/>
<dbReference type="RefSeq" id="WP_156191445.1">
    <property type="nucleotide sequence ID" value="NZ_CP046452.1"/>
</dbReference>
<dbReference type="EMBL" id="CP046452">
    <property type="protein sequence ID" value="QGU01006.1"/>
    <property type="molecule type" value="Genomic_DNA"/>
</dbReference>
<evidence type="ECO:0008006" key="3">
    <source>
        <dbReference type="Google" id="ProtNLM"/>
    </source>
</evidence>
<organism evidence="1 2">
    <name type="scientific">Corynebacterium kalinowskii</name>
    <dbReference type="NCBI Taxonomy" id="2675216"/>
    <lineage>
        <taxon>Bacteria</taxon>
        <taxon>Bacillati</taxon>
        <taxon>Actinomycetota</taxon>
        <taxon>Actinomycetes</taxon>
        <taxon>Mycobacteriales</taxon>
        <taxon>Corynebacteriaceae</taxon>
        <taxon>Corynebacterium</taxon>
    </lineage>
</organism>
<gene>
    <name evidence="1" type="ORF">CKALI_00525</name>
</gene>
<dbReference type="InterPro" id="IPR036661">
    <property type="entry name" value="Luciferase-like_sf"/>
</dbReference>